<reference evidence="1 2" key="1">
    <citation type="submission" date="2015-12" db="EMBL/GenBank/DDBJ databases">
        <title>The genome of Folsomia candida.</title>
        <authorList>
            <person name="Faddeeva A."/>
            <person name="Derks M.F."/>
            <person name="Anvar Y."/>
            <person name="Smit S."/>
            <person name="Van Straalen N."/>
            <person name="Roelofs D."/>
        </authorList>
    </citation>
    <scope>NUCLEOTIDE SEQUENCE [LARGE SCALE GENOMIC DNA]</scope>
    <source>
        <strain evidence="1 2">VU population</strain>
        <tissue evidence="1">Whole body</tissue>
    </source>
</reference>
<dbReference type="Proteomes" id="UP000198287">
    <property type="component" value="Unassembled WGS sequence"/>
</dbReference>
<protein>
    <submittedName>
        <fullName evidence="1">Uncharacterized protein</fullName>
    </submittedName>
</protein>
<comment type="caution">
    <text evidence="1">The sequence shown here is derived from an EMBL/GenBank/DDBJ whole genome shotgun (WGS) entry which is preliminary data.</text>
</comment>
<sequence length="315" mass="36444">MDNAQIFQQLQNYDNFGITILASPPLPIPELAEIWEWNTRTGLPIFGNPERPWSRYVVDSLMNQQLRDGLESNSEEFRVTCSGNMKRKFLGDLLKSDIKKIRVVDDKNDIIIRKTLQQLLPFDDVYGEGPLKTTKNDSTNPKTVPDLLIEVNRNAARGYTGPGTFRCREGHCLVTGPNISGTPNSIQWGPQPHHNLPLRKRFNCQSNNAENIHQRFSQHKQIVCDQTLREWYPPPNLEATVLRRLNGEEDDDDLLQDPYIHFTYVHTHDDKRYTLLDGNFPTDRCKNRCESYYKLVCGNYEYDPYTLSGSLNRKN</sequence>
<keyword evidence="2" id="KW-1185">Reference proteome</keyword>
<dbReference type="OrthoDB" id="5975021at2759"/>
<proteinExistence type="predicted"/>
<dbReference type="AlphaFoldDB" id="A0A226EXD8"/>
<evidence type="ECO:0000313" key="2">
    <source>
        <dbReference type="Proteomes" id="UP000198287"/>
    </source>
</evidence>
<accession>A0A226EXD8</accession>
<evidence type="ECO:0000313" key="1">
    <source>
        <dbReference type="EMBL" id="OXA62209.1"/>
    </source>
</evidence>
<gene>
    <name evidence="1" type="ORF">Fcan01_02961</name>
</gene>
<name>A0A226EXD8_FOLCA</name>
<organism evidence="1 2">
    <name type="scientific">Folsomia candida</name>
    <name type="common">Springtail</name>
    <dbReference type="NCBI Taxonomy" id="158441"/>
    <lineage>
        <taxon>Eukaryota</taxon>
        <taxon>Metazoa</taxon>
        <taxon>Ecdysozoa</taxon>
        <taxon>Arthropoda</taxon>
        <taxon>Hexapoda</taxon>
        <taxon>Collembola</taxon>
        <taxon>Entomobryomorpha</taxon>
        <taxon>Isotomoidea</taxon>
        <taxon>Isotomidae</taxon>
        <taxon>Proisotominae</taxon>
        <taxon>Folsomia</taxon>
    </lineage>
</organism>
<dbReference type="EMBL" id="LNIX01000001">
    <property type="protein sequence ID" value="OXA62209.1"/>
    <property type="molecule type" value="Genomic_DNA"/>
</dbReference>